<protein>
    <recommendedName>
        <fullName evidence="7">Polycystin cation channel PKD1/PKD2 domain-containing protein</fullName>
    </recommendedName>
</protein>
<feature type="transmembrane region" description="Helical" evidence="6">
    <location>
        <begin position="756"/>
        <end position="778"/>
    </location>
</feature>
<feature type="transmembrane region" description="Helical" evidence="6">
    <location>
        <begin position="1138"/>
        <end position="1154"/>
    </location>
</feature>
<evidence type="ECO:0000256" key="2">
    <source>
        <dbReference type="ARBA" id="ARBA00022692"/>
    </source>
</evidence>
<comment type="caution">
    <text evidence="8">The sequence shown here is derived from an EMBL/GenBank/DDBJ whole genome shotgun (WGS) entry which is preliminary data.</text>
</comment>
<sequence length="1523" mass="172681">MASKPKGAGPKSKAGRQLDHNWDCLSRDDIYRQRVLGTESGTTQFIKMDDKKQLSVLSMIVYIILIIAAMNFVWKEGVIESKFVVTQAVEQWISSRSYELSLGPKYFSDIDSLEDAEDWLLYALPVIIASPDQQQNFPLYGVRFSLRKVLEVNNTEPRFQNLAKVTWKDKVGIEASRRVSGSSGGYENDDFASFGAFREFGFNSPNAGYYLSGQASEEEVKNFSLGLQWCSEPYSTCSGQLIGTMALSATNASDAVDSCNFQCQQMERDGLLCYCWTLTSTECQFYHVPQELLVSTPPTAACWNHSDVVNVYPSLNTKTNGRTAYFPLMKRFVHTSQQPKAQSTYFADAYGGSQGFLSGLHYWTQDEMDTFTARKRNLSGVATNRPVSSSQGLLFAQLNDWMKGGFLGPTAGYLVVDWLNWNPNHEIVSWVVLKFQVEASGLVGCTRSINHLVIPESDVEVVRRDPGNMLWPGFNVWHAVYILLVGYLVCKELYDLALTGTKYFSSGWQLITGTGLLLHLAVIGLRYYHHSVSKFTESLATSGADSFTPDIAVFEQEAVAWSDFILASCFMMVFLFGSFVQYLSDQIPRIAVLVDTVSRSITPVFFLVIILCDVFLGFVIWCNLLFGKTVRDFTTIPNSAISLTEMIFGRLDVVEELRQAFPLTGFLFYLSFMVLFFFILQYLSRAIVLTSFDDASRSFEDKKKKRQAAKQGSVDQLTKLWKRQVAWAKQVFGLSSHHQKHLNFENLHANYQTQKWGLIPFTLFCAIYVTFVSMVLWVPESHAVVASLSHALRFPTFGKPNALSLDLDHDMSFDRIETREDVLIWLAGAFPSALYSSTEGGNELLNYAASPSYNQVVINDWNILLGQSPVRLSLQYDKMVQVSNGSVTTRFPVPQLIRSNAPATSSAEVVDDRARAVLEKYCGGYKEDVGFSCMLSVDKEVTIPTLKHMRLDPIATNQTRKLTADFVAYNGNIDSFFHVGVVFDFSPSGFIDKTINIGALKLPDVSTIWFLPRLFMEIAIIAFTVVRLVLCLRAFYRVALAAVRKSDAKNIRERLFVVCQVIVYYVLGNPFILFDFLSAISTVVTMVMWYMLVLKPLTQNFYFAETPIWTASQCSLTGLCSDEEAISIFAATSQQMRFFTQVCAANTIFLFLCYQKYLSAFPHGRLIAKTMLRGIADIACFLVVMVVLLMGYVAMGHTIFGTIMEDFSTLSYSVITCFQMFLGTFRSFEAMRQANSLAYYFYWYSYMVLFRYVLVNMFFAIIAKHFQEEDKEMEERMLEEWIGGCAEGCRTRELWARSERRTETSRLSFRSSVVSAARSSISSFMKRDHPAAMVEVDFEADVVPDPTEGDDASMTSPITASRGGGDTPMGSVAERLDEGVSQEISEPNWKLLPEDTRKWALERAEDIFSFIQEKSTQREELERKRKETYDIDRILEETEGKIQEMALMRAREAEKVKFDFGRRELRSLKGIHQDQESLAWYIMKREVELKKLEEAKLVKQDRYEKMVNATQSLIATQEQDEET</sequence>
<evidence type="ECO:0000256" key="1">
    <source>
        <dbReference type="ARBA" id="ARBA00004141"/>
    </source>
</evidence>
<feature type="transmembrane region" description="Helical" evidence="6">
    <location>
        <begin position="1237"/>
        <end position="1263"/>
    </location>
</feature>
<feature type="transmembrane region" description="Helical" evidence="6">
    <location>
        <begin position="1014"/>
        <end position="1036"/>
    </location>
</feature>
<name>A0AA36JI25_9DINO</name>
<feature type="transmembrane region" description="Helical" evidence="6">
    <location>
        <begin position="1057"/>
        <end position="1090"/>
    </location>
</feature>
<feature type="transmembrane region" description="Helical" evidence="6">
    <location>
        <begin position="54"/>
        <end position="74"/>
    </location>
</feature>
<evidence type="ECO:0000313" key="8">
    <source>
        <dbReference type="EMBL" id="CAJ1405451.1"/>
    </source>
</evidence>
<feature type="transmembrane region" description="Helical" evidence="6">
    <location>
        <begin position="469"/>
        <end position="489"/>
    </location>
</feature>
<feature type="transmembrane region" description="Helical" evidence="6">
    <location>
        <begin position="564"/>
        <end position="583"/>
    </location>
</feature>
<feature type="transmembrane region" description="Helical" evidence="6">
    <location>
        <begin position="604"/>
        <end position="626"/>
    </location>
</feature>
<feature type="transmembrane region" description="Helical" evidence="6">
    <location>
        <begin position="510"/>
        <end position="529"/>
    </location>
</feature>
<evidence type="ECO:0000256" key="5">
    <source>
        <dbReference type="SAM" id="MobiDB-lite"/>
    </source>
</evidence>
<comment type="subcellular location">
    <subcellularLocation>
        <location evidence="1">Membrane</location>
        <topology evidence="1">Multi-pass membrane protein</topology>
    </subcellularLocation>
</comment>
<dbReference type="InterPro" id="IPR013122">
    <property type="entry name" value="PKD1_2_channel"/>
</dbReference>
<dbReference type="PANTHER" id="PTHR10877">
    <property type="entry name" value="POLYCYSTIN FAMILY MEMBER"/>
    <property type="match status" value="1"/>
</dbReference>
<dbReference type="GO" id="GO:0005262">
    <property type="term" value="F:calcium channel activity"/>
    <property type="evidence" value="ECO:0007669"/>
    <property type="project" value="TreeGrafter"/>
</dbReference>
<dbReference type="PANTHER" id="PTHR10877:SF183">
    <property type="entry name" value="AT14535P-RELATED"/>
    <property type="match status" value="1"/>
</dbReference>
<evidence type="ECO:0000256" key="6">
    <source>
        <dbReference type="SAM" id="Phobius"/>
    </source>
</evidence>
<dbReference type="InterPro" id="IPR051223">
    <property type="entry name" value="Polycystin"/>
</dbReference>
<dbReference type="Proteomes" id="UP001178507">
    <property type="component" value="Unassembled WGS sequence"/>
</dbReference>
<evidence type="ECO:0000256" key="3">
    <source>
        <dbReference type="ARBA" id="ARBA00022989"/>
    </source>
</evidence>
<keyword evidence="4 6" id="KW-0472">Membrane</keyword>
<dbReference type="EMBL" id="CAUJNA010003584">
    <property type="protein sequence ID" value="CAJ1405451.1"/>
    <property type="molecule type" value="Genomic_DNA"/>
</dbReference>
<dbReference type="Gene3D" id="1.10.287.70">
    <property type="match status" value="2"/>
</dbReference>
<dbReference type="GO" id="GO:0050982">
    <property type="term" value="P:detection of mechanical stimulus"/>
    <property type="evidence" value="ECO:0007669"/>
    <property type="project" value="TreeGrafter"/>
</dbReference>
<evidence type="ECO:0000256" key="4">
    <source>
        <dbReference type="ARBA" id="ARBA00023136"/>
    </source>
</evidence>
<evidence type="ECO:0000313" key="9">
    <source>
        <dbReference type="Proteomes" id="UP001178507"/>
    </source>
</evidence>
<keyword evidence="2 6" id="KW-0812">Transmembrane</keyword>
<dbReference type="Pfam" id="PF08016">
    <property type="entry name" value="PKD_channel"/>
    <property type="match status" value="2"/>
</dbReference>
<evidence type="ECO:0000259" key="7">
    <source>
        <dbReference type="Pfam" id="PF08016"/>
    </source>
</evidence>
<feature type="transmembrane region" description="Helical" evidence="6">
    <location>
        <begin position="1207"/>
        <end position="1225"/>
    </location>
</feature>
<organism evidence="8 9">
    <name type="scientific">Effrenium voratum</name>
    <dbReference type="NCBI Taxonomy" id="2562239"/>
    <lineage>
        <taxon>Eukaryota</taxon>
        <taxon>Sar</taxon>
        <taxon>Alveolata</taxon>
        <taxon>Dinophyceae</taxon>
        <taxon>Suessiales</taxon>
        <taxon>Symbiodiniaceae</taxon>
        <taxon>Effrenium</taxon>
    </lineage>
</organism>
<keyword evidence="3 6" id="KW-1133">Transmembrane helix</keyword>
<feature type="transmembrane region" description="Helical" evidence="6">
    <location>
        <begin position="660"/>
        <end position="680"/>
    </location>
</feature>
<feature type="domain" description="Polycystin cation channel PKD1/PKD2" evidence="7">
    <location>
        <begin position="1056"/>
        <end position="1268"/>
    </location>
</feature>
<gene>
    <name evidence="8" type="ORF">EVOR1521_LOCUS27652</name>
</gene>
<reference evidence="8" key="1">
    <citation type="submission" date="2023-08" db="EMBL/GenBank/DDBJ databases">
        <authorList>
            <person name="Chen Y."/>
            <person name="Shah S."/>
            <person name="Dougan E. K."/>
            <person name="Thang M."/>
            <person name="Chan C."/>
        </authorList>
    </citation>
    <scope>NUCLEOTIDE SEQUENCE</scope>
</reference>
<proteinExistence type="predicted"/>
<feature type="region of interest" description="Disordered" evidence="5">
    <location>
        <begin position="1344"/>
        <end position="1368"/>
    </location>
</feature>
<accession>A0AA36JI25</accession>
<feature type="domain" description="Polycystin cation channel PKD1/PKD2" evidence="7">
    <location>
        <begin position="478"/>
        <end position="693"/>
    </location>
</feature>
<keyword evidence="9" id="KW-1185">Reference proteome</keyword>
<dbReference type="GO" id="GO:0016020">
    <property type="term" value="C:membrane"/>
    <property type="evidence" value="ECO:0007669"/>
    <property type="project" value="UniProtKB-SubCell"/>
</dbReference>
<feature type="transmembrane region" description="Helical" evidence="6">
    <location>
        <begin position="1175"/>
        <end position="1195"/>
    </location>
</feature>